<dbReference type="EMBL" id="BEXD01003976">
    <property type="protein sequence ID" value="GBC04922.1"/>
    <property type="molecule type" value="Genomic_DNA"/>
</dbReference>
<dbReference type="SUPFAM" id="SSF56112">
    <property type="entry name" value="Protein kinase-like (PK-like)"/>
    <property type="match status" value="1"/>
</dbReference>
<accession>A0A2Z6S830</accession>
<dbReference type="Gene3D" id="1.10.510.10">
    <property type="entry name" value="Transferase(Phosphotransferase) domain 1"/>
    <property type="match status" value="1"/>
</dbReference>
<dbReference type="InterPro" id="IPR011009">
    <property type="entry name" value="Kinase-like_dom_sf"/>
</dbReference>
<dbReference type="PANTHER" id="PTHR44329:SF288">
    <property type="entry name" value="MITOGEN-ACTIVATED PROTEIN KINASE KINASE KINASE 20"/>
    <property type="match status" value="1"/>
</dbReference>
<evidence type="ECO:0000256" key="3">
    <source>
        <dbReference type="ARBA" id="ARBA00022777"/>
    </source>
</evidence>
<keyword evidence="4" id="KW-0067">ATP-binding</keyword>
<evidence type="ECO:0000259" key="5">
    <source>
        <dbReference type="PROSITE" id="PS50011"/>
    </source>
</evidence>
<comment type="caution">
    <text evidence="6">The sequence shown here is derived from an EMBL/GenBank/DDBJ whole genome shotgun (WGS) entry which is preliminary data.</text>
</comment>
<keyword evidence="3" id="KW-0418">Kinase</keyword>
<dbReference type="Pfam" id="PF07714">
    <property type="entry name" value="PK_Tyr_Ser-Thr"/>
    <property type="match status" value="1"/>
</dbReference>
<keyword evidence="7" id="KW-1185">Reference proteome</keyword>
<dbReference type="GO" id="GO:0004674">
    <property type="term" value="F:protein serine/threonine kinase activity"/>
    <property type="evidence" value="ECO:0007669"/>
    <property type="project" value="TreeGrafter"/>
</dbReference>
<dbReference type="AlphaFoldDB" id="A0A2Z6S830"/>
<dbReference type="PRINTS" id="PR00109">
    <property type="entry name" value="TYRKINASE"/>
</dbReference>
<evidence type="ECO:0000313" key="6">
    <source>
        <dbReference type="EMBL" id="GBC04922.1"/>
    </source>
</evidence>
<reference evidence="6 7" key="1">
    <citation type="submission" date="2017-11" db="EMBL/GenBank/DDBJ databases">
        <title>The genome of Rhizophagus clarus HR1 reveals common genetic basis of auxotrophy among arbuscular mycorrhizal fungi.</title>
        <authorList>
            <person name="Kobayashi Y."/>
        </authorList>
    </citation>
    <scope>NUCLEOTIDE SEQUENCE [LARGE SCALE GENOMIC DNA]</scope>
    <source>
        <strain evidence="6 7">HR1</strain>
    </source>
</reference>
<evidence type="ECO:0000256" key="2">
    <source>
        <dbReference type="ARBA" id="ARBA00022741"/>
    </source>
</evidence>
<organism evidence="6 7">
    <name type="scientific">Rhizophagus clarus</name>
    <dbReference type="NCBI Taxonomy" id="94130"/>
    <lineage>
        <taxon>Eukaryota</taxon>
        <taxon>Fungi</taxon>
        <taxon>Fungi incertae sedis</taxon>
        <taxon>Mucoromycota</taxon>
        <taxon>Glomeromycotina</taxon>
        <taxon>Glomeromycetes</taxon>
        <taxon>Glomerales</taxon>
        <taxon>Glomeraceae</taxon>
        <taxon>Rhizophagus</taxon>
    </lineage>
</organism>
<dbReference type="Proteomes" id="UP000247702">
    <property type="component" value="Unassembled WGS sequence"/>
</dbReference>
<dbReference type="InterPro" id="IPR001245">
    <property type="entry name" value="Ser-Thr/Tyr_kinase_cat_dom"/>
</dbReference>
<dbReference type="PROSITE" id="PS50011">
    <property type="entry name" value="PROTEIN_KINASE_DOM"/>
    <property type="match status" value="1"/>
</dbReference>
<proteinExistence type="predicted"/>
<keyword evidence="2" id="KW-0547">Nucleotide-binding</keyword>
<keyword evidence="1" id="KW-0808">Transferase</keyword>
<feature type="domain" description="Protein kinase" evidence="5">
    <location>
        <begin position="93"/>
        <end position="356"/>
    </location>
</feature>
<sequence>MASNDSKSKFKRCFYCRKLKPLNEIHEITIKCNCYGCNTRKKESLKRYLYDVCDQCYKAATKFTPSGNEDIDNLIMSTLIYGVRLDFAPFDKFKDLKFIAEGGFKYNRHANKIVVLKELDDSKNIDSEKLNEIKIFRMLSNYNIHVKNSKANYYEYVNKYYGITQHPESKNYMIIMNYCESGDLTRYITKDFFNMKWYNKLNKLDDIISGLKEIHNAGITHQDYHSGNIFLLGSTPIMGDLGLSKSAIESTNDENKEVYGIIPYVAPEIFRGEKYTKASDIYSFGMIMWELMTGRKSFWDKSHDTSLIIEIWDGLRPPITTNAPEGYVKLMKKCWQSDPSKRPTANNIYNKIKVMLEKEWKDTTKIIESSNIGPITTVNPDAIYKSRQLSTMIISAENTINIKKIGTDKRKIDEFFENVKENDENDIILKKLRKNENNDYLTKELKFDIDNNINKFDNKDLYITKEIKFDI</sequence>
<dbReference type="PANTHER" id="PTHR44329">
    <property type="entry name" value="SERINE/THREONINE-PROTEIN KINASE TNNI3K-RELATED"/>
    <property type="match status" value="1"/>
</dbReference>
<dbReference type="InterPro" id="IPR000719">
    <property type="entry name" value="Prot_kinase_dom"/>
</dbReference>
<gene>
    <name evidence="6" type="ORF">RclHR1_05950006</name>
</gene>
<evidence type="ECO:0000256" key="1">
    <source>
        <dbReference type="ARBA" id="ARBA00022679"/>
    </source>
</evidence>
<evidence type="ECO:0000313" key="7">
    <source>
        <dbReference type="Proteomes" id="UP000247702"/>
    </source>
</evidence>
<protein>
    <recommendedName>
        <fullName evidence="5">Protein kinase domain-containing protein</fullName>
    </recommendedName>
</protein>
<evidence type="ECO:0000256" key="4">
    <source>
        <dbReference type="ARBA" id="ARBA00022840"/>
    </source>
</evidence>
<name>A0A2Z6S830_9GLOM</name>
<dbReference type="GO" id="GO:0005524">
    <property type="term" value="F:ATP binding"/>
    <property type="evidence" value="ECO:0007669"/>
    <property type="project" value="UniProtKB-KW"/>
</dbReference>
<dbReference type="InterPro" id="IPR051681">
    <property type="entry name" value="Ser/Thr_Kinases-Pseudokinases"/>
</dbReference>